<dbReference type="EMBL" id="CH477432">
    <property type="protein sequence ID" value="EAT41018.1"/>
    <property type="molecule type" value="Genomic_DNA"/>
</dbReference>
<evidence type="ECO:0000256" key="4">
    <source>
        <dbReference type="PROSITE-ProRule" id="PRU00125"/>
    </source>
</evidence>
<name>Q172S9_AEDAE</name>
<feature type="compositionally biased region" description="Basic and acidic residues" evidence="5">
    <location>
        <begin position="426"/>
        <end position="436"/>
    </location>
</feature>
<feature type="domain" description="LIM zinc-binding" evidence="6">
    <location>
        <begin position="1084"/>
        <end position="1150"/>
    </location>
</feature>
<evidence type="ECO:0000259" key="6">
    <source>
        <dbReference type="PROSITE" id="PS50023"/>
    </source>
</evidence>
<feature type="region of interest" description="Disordered" evidence="5">
    <location>
        <begin position="402"/>
        <end position="436"/>
    </location>
</feature>
<feature type="region of interest" description="Disordered" evidence="5">
    <location>
        <begin position="632"/>
        <end position="653"/>
    </location>
</feature>
<reference evidence="7" key="3">
    <citation type="submission" date="2012-09" db="EMBL/GenBank/DDBJ databases">
        <authorList>
            <consortium name="VectorBase"/>
        </authorList>
    </citation>
    <scope>NUCLEOTIDE SEQUENCE</scope>
    <source>
        <strain evidence="7">Liverpool</strain>
    </source>
</reference>
<dbReference type="STRING" id="7159.Q172S9"/>
<dbReference type="AlphaFoldDB" id="Q172S9"/>
<dbReference type="eggNOG" id="KOG1704">
    <property type="taxonomic scope" value="Eukaryota"/>
</dbReference>
<dbReference type="GO" id="GO:0032034">
    <property type="term" value="F:myosin II head/neck binding"/>
    <property type="evidence" value="ECO:0007669"/>
    <property type="project" value="TreeGrafter"/>
</dbReference>
<dbReference type="CDD" id="cd08368">
    <property type="entry name" value="LIM"/>
    <property type="match status" value="1"/>
</dbReference>
<dbReference type="VEuPathDB" id="VectorBase:AAEL007290"/>
<dbReference type="InterPro" id="IPR001781">
    <property type="entry name" value="Znf_LIM"/>
</dbReference>
<feature type="compositionally biased region" description="Basic and acidic residues" evidence="5">
    <location>
        <begin position="743"/>
        <end position="758"/>
    </location>
</feature>
<reference evidence="7" key="1">
    <citation type="submission" date="2005-10" db="EMBL/GenBank/DDBJ databases">
        <authorList>
            <person name="Loftus B.J."/>
            <person name="Nene V.M."/>
            <person name="Hannick L.I."/>
            <person name="Bidwell S."/>
            <person name="Haas B."/>
            <person name="Amedeo P."/>
            <person name="Orvis J."/>
            <person name="Wortman J.R."/>
            <person name="White O.R."/>
            <person name="Salzberg S."/>
            <person name="Shumway M."/>
            <person name="Koo H."/>
            <person name="Zhao Y."/>
            <person name="Holmes M."/>
            <person name="Miller J."/>
            <person name="Schatz M."/>
            <person name="Pop M."/>
            <person name="Pai G."/>
            <person name="Utterback T."/>
            <person name="Rogers Y.-H."/>
            <person name="Kravitz S."/>
            <person name="Fraser C.M."/>
        </authorList>
    </citation>
    <scope>NUCLEOTIDE SEQUENCE</scope>
    <source>
        <strain evidence="7">Liverpool</strain>
    </source>
</reference>
<feature type="region of interest" description="Disordered" evidence="5">
    <location>
        <begin position="483"/>
        <end position="520"/>
    </location>
</feature>
<dbReference type="GO" id="GO:0051893">
    <property type="term" value="P:regulation of focal adhesion assembly"/>
    <property type="evidence" value="ECO:0007669"/>
    <property type="project" value="TreeGrafter"/>
</dbReference>
<dbReference type="PROSITE" id="PS00478">
    <property type="entry name" value="LIM_DOMAIN_1"/>
    <property type="match status" value="1"/>
</dbReference>
<evidence type="ECO:0000313" key="7">
    <source>
        <dbReference type="EMBL" id="EAT41018.1"/>
    </source>
</evidence>
<dbReference type="Gene3D" id="2.10.110.10">
    <property type="entry name" value="Cysteine Rich Protein"/>
    <property type="match status" value="1"/>
</dbReference>
<dbReference type="PANTHER" id="PTHR15551:SF3">
    <property type="entry name" value="LIM AND CALPONIN HOMOLOGY DOMAINS-CONTAINING PROTEIN 1"/>
    <property type="match status" value="1"/>
</dbReference>
<keyword evidence="3 4" id="KW-0440">LIM domain</keyword>
<feature type="compositionally biased region" description="Basic and acidic residues" evidence="5">
    <location>
        <begin position="772"/>
        <end position="791"/>
    </location>
</feature>
<dbReference type="InterPro" id="IPR031865">
    <property type="entry name" value="DUF4757"/>
</dbReference>
<feature type="region of interest" description="Disordered" evidence="5">
    <location>
        <begin position="743"/>
        <end position="791"/>
    </location>
</feature>
<dbReference type="Pfam" id="PF00412">
    <property type="entry name" value="LIM"/>
    <property type="match status" value="1"/>
</dbReference>
<dbReference type="GO" id="GO:0051496">
    <property type="term" value="P:positive regulation of stress fiber assembly"/>
    <property type="evidence" value="ECO:0007669"/>
    <property type="project" value="TreeGrafter"/>
</dbReference>
<feature type="region of interest" description="Disordered" evidence="5">
    <location>
        <begin position="1033"/>
        <end position="1076"/>
    </location>
</feature>
<dbReference type="HOGENOM" id="CLU_273039_0_0_1"/>
<feature type="compositionally biased region" description="Basic and acidic residues" evidence="5">
    <location>
        <begin position="490"/>
        <end position="500"/>
    </location>
</feature>
<evidence type="ECO:0000313" key="8">
    <source>
        <dbReference type="Proteomes" id="UP000682892"/>
    </source>
</evidence>
<dbReference type="Pfam" id="PF15949">
    <property type="entry name" value="DUF4757"/>
    <property type="match status" value="1"/>
</dbReference>
<evidence type="ECO:0000256" key="3">
    <source>
        <dbReference type="ARBA" id="ARBA00023038"/>
    </source>
</evidence>
<dbReference type="SMART" id="SM00132">
    <property type="entry name" value="LIM"/>
    <property type="match status" value="1"/>
</dbReference>
<sequence length="1155" mass="131603">MQQRDNNGINQCISSWSVTKCDFIFNESHHHTEICTKARDMSTDKEGIVSPPSKRNDVAYSINSYEDTRNANITMSYDPTEYIQKARVTRAQPPKPAYDPLQFVQLKPCSLVKTAQAQMQKADEVKKVKDEKKEEPEEWQCNLDNWKSSRRKRVEHIIDRVVEVKKFELEEHDRNRRKSKTFNEMMEERGSRRLKYLPIYTDDDNNDLSDLGINSSDVSSKEIDANVENSGDETIPERSAERDLNEYTYEGAIEGYKSRISRTTTHTANYENQRFDNNAHQKTQTGTVQVVHSSKEASLYTLEEKKPSDVSVADIPKIDFLKRKELFEKEQEQANASESRRQSSDFVNTLSIKERLSVLQLNQAQETSESEKRQRTIPDVSFTDLKNRLEIFEREIRTLANDKDDLSSSSPPNTHESSVEPMAPTPKDEPKPEDDLLEKSHYFPNVYSNILTQKQTLDENENIDTDREDSGIHTTDVSCSVSQADDQNEEVEHLANDDSNNKSNPIEAKPHPSNAAEDSNQMEYDEANDISILDDALEMAFQEIDCMETTALQPINSSIQEPIYQNIADIEDIASQNSEDKTNAENEPYYQVPKSQEPYYEVPKTKPIPLYENVDMMQSVAIISDGGSDTNFTVSLNHQQPPKEKPPPPPIESKPDVGVCSEFTCNTNSENFKRINSTKRIKKELHNKRSSFLGIDTDYVDEDGFSNLSIAIPPRAAASILQEGKRLEKQYLLKTGLYDHSDAAESRDSGVSENHSRQSSDIFTTSSDDPEELIKPKIGEPKALSYRDYDRNPSKNNCFPHADDEFGFQTRESQLLQPEDLRFPIPPPIPPTKPLRSPQYLHNQYNAYIEHSKSLSNVSNLDYGDMISSTVSSSESQIAFHSACNNINTSNEILSICDQTRLYNNHHVTESGLDLTSCVPKSKSPIHWEQYRDSHESNDITTDEHPLHDSMLRQRSYTECSPQWNVKASRPANRNSDSYTRHWFVQEAEQRRIEQQQQAVRGNYASGYSQNKNRKSLPESVIQTITQRVQNLGIGSDRRWHPEGPCLARKATNDNGLKPEKFNSQSHQRSSDQDEKVLSVSGKKKCSHCNSELGRGAAMVIESLGLLYHIDCFKCCVCHIRLGDGFSGTDVRVRKYKLHCQNCFSSEDGIKFSCV</sequence>
<evidence type="ECO:0000256" key="2">
    <source>
        <dbReference type="ARBA" id="ARBA00022833"/>
    </source>
</evidence>
<protein>
    <submittedName>
        <fullName evidence="7">AAEL007290-PA</fullName>
    </submittedName>
</protein>
<keyword evidence="2 4" id="KW-0862">Zinc</keyword>
<dbReference type="PhylomeDB" id="Q172S9"/>
<organism evidence="7 8">
    <name type="scientific">Aedes aegypti</name>
    <name type="common">Yellowfever mosquito</name>
    <name type="synonym">Culex aegypti</name>
    <dbReference type="NCBI Taxonomy" id="7159"/>
    <lineage>
        <taxon>Eukaryota</taxon>
        <taxon>Metazoa</taxon>
        <taxon>Ecdysozoa</taxon>
        <taxon>Arthropoda</taxon>
        <taxon>Hexapoda</taxon>
        <taxon>Insecta</taxon>
        <taxon>Pterygota</taxon>
        <taxon>Neoptera</taxon>
        <taxon>Endopterygota</taxon>
        <taxon>Diptera</taxon>
        <taxon>Nematocera</taxon>
        <taxon>Culicoidea</taxon>
        <taxon>Culicidae</taxon>
        <taxon>Culicinae</taxon>
        <taxon>Aedini</taxon>
        <taxon>Aedes</taxon>
        <taxon>Stegomyia</taxon>
    </lineage>
</organism>
<keyword evidence="1 4" id="KW-0479">Metal-binding</keyword>
<dbReference type="PANTHER" id="PTHR15551">
    <property type="entry name" value="LIM DOMAIN ONLY 7"/>
    <property type="match status" value="1"/>
</dbReference>
<dbReference type="OMA" id="HIETDEF"/>
<evidence type="ECO:0000256" key="5">
    <source>
        <dbReference type="SAM" id="MobiDB-lite"/>
    </source>
</evidence>
<dbReference type="PROSITE" id="PS50023">
    <property type="entry name" value="LIM_DOMAIN_2"/>
    <property type="match status" value="1"/>
</dbReference>
<reference evidence="7" key="2">
    <citation type="journal article" date="2007" name="Science">
        <title>Genome sequence of Aedes aegypti, a major arbovirus vector.</title>
        <authorList>
            <person name="Nene V."/>
            <person name="Wortman J.R."/>
            <person name="Lawson D."/>
            <person name="Haas B."/>
            <person name="Kodira C."/>
            <person name="Tu Z.J."/>
            <person name="Loftus B."/>
            <person name="Xi Z."/>
            <person name="Megy K."/>
            <person name="Grabherr M."/>
            <person name="Ren Q."/>
            <person name="Zdobnov E.M."/>
            <person name="Lobo N.F."/>
            <person name="Campbell K.S."/>
            <person name="Brown S.E."/>
            <person name="Bonaldo M.F."/>
            <person name="Zhu J."/>
            <person name="Sinkins S.P."/>
            <person name="Hogenkamp D.G."/>
            <person name="Amedeo P."/>
            <person name="Arensburger P."/>
            <person name="Atkinson P.W."/>
            <person name="Bidwell S."/>
            <person name="Biedler J."/>
            <person name="Birney E."/>
            <person name="Bruggner R.V."/>
            <person name="Costas J."/>
            <person name="Coy M.R."/>
            <person name="Crabtree J."/>
            <person name="Crawford M."/>
            <person name="Debruyn B."/>
            <person name="Decaprio D."/>
            <person name="Eiglmeier K."/>
            <person name="Eisenstadt E."/>
            <person name="El-Dorry H."/>
            <person name="Gelbart W.M."/>
            <person name="Gomes S.L."/>
            <person name="Hammond M."/>
            <person name="Hannick L.I."/>
            <person name="Hogan J.R."/>
            <person name="Holmes M.H."/>
            <person name="Jaffe D."/>
            <person name="Johnston J.S."/>
            <person name="Kennedy R.C."/>
            <person name="Koo H."/>
            <person name="Kravitz S."/>
            <person name="Kriventseva E.V."/>
            <person name="Kulp D."/>
            <person name="Labutti K."/>
            <person name="Lee E."/>
            <person name="Li S."/>
            <person name="Lovin D.D."/>
            <person name="Mao C."/>
            <person name="Mauceli E."/>
            <person name="Menck C.F."/>
            <person name="Miller J.R."/>
            <person name="Montgomery P."/>
            <person name="Mori A."/>
            <person name="Nascimento A.L."/>
            <person name="Naveira H.F."/>
            <person name="Nusbaum C."/>
            <person name="O'leary S."/>
            <person name="Orvis J."/>
            <person name="Pertea M."/>
            <person name="Quesneville H."/>
            <person name="Reidenbach K.R."/>
            <person name="Rogers Y.H."/>
            <person name="Roth C.W."/>
            <person name="Schneider J.R."/>
            <person name="Schatz M."/>
            <person name="Shumway M."/>
            <person name="Stanke M."/>
            <person name="Stinson E.O."/>
            <person name="Tubio J.M."/>
            <person name="Vanzee J.P."/>
            <person name="Verjovski-Almeida S."/>
            <person name="Werner D."/>
            <person name="White O."/>
            <person name="Wyder S."/>
            <person name="Zeng Q."/>
            <person name="Zhao Q."/>
            <person name="Zhao Y."/>
            <person name="Hill C.A."/>
            <person name="Raikhel A.S."/>
            <person name="Soares M.B."/>
            <person name="Knudson D.L."/>
            <person name="Lee N.H."/>
            <person name="Galagan J."/>
            <person name="Salzberg S.L."/>
            <person name="Paulsen I.T."/>
            <person name="Dimopoulos G."/>
            <person name="Collins F.H."/>
            <person name="Birren B."/>
            <person name="Fraser-Liggett C.M."/>
            <person name="Severson D.W."/>
        </authorList>
    </citation>
    <scope>NUCLEOTIDE SEQUENCE [LARGE SCALE GENOMIC DNA]</scope>
    <source>
        <strain evidence="7">Liverpool</strain>
    </source>
</reference>
<proteinExistence type="predicted"/>
<accession>Q172S9</accession>
<dbReference type="Proteomes" id="UP000682892">
    <property type="component" value="Unassembled WGS sequence"/>
</dbReference>
<dbReference type="PaxDb" id="7159-AAEL007290-PA"/>
<gene>
    <name evidence="7" type="ORF">AaeL_AAEL007290</name>
</gene>
<dbReference type="GO" id="GO:0046872">
    <property type="term" value="F:metal ion binding"/>
    <property type="evidence" value="ECO:0007669"/>
    <property type="project" value="UniProtKB-KW"/>
</dbReference>
<dbReference type="GO" id="GO:0001725">
    <property type="term" value="C:stress fiber"/>
    <property type="evidence" value="ECO:0007669"/>
    <property type="project" value="TreeGrafter"/>
</dbReference>
<evidence type="ECO:0000256" key="1">
    <source>
        <dbReference type="ARBA" id="ARBA00022723"/>
    </source>
</evidence>